<dbReference type="STRING" id="1122192.SAMN02745673_04494"/>
<dbReference type="Proteomes" id="UP000190637">
    <property type="component" value="Unassembled WGS sequence"/>
</dbReference>
<accession>A0A1T4T4K4</accession>
<dbReference type="InterPro" id="IPR041698">
    <property type="entry name" value="Methyltransf_25"/>
</dbReference>
<reference evidence="2 3" key="1">
    <citation type="submission" date="2017-02" db="EMBL/GenBank/DDBJ databases">
        <authorList>
            <person name="Peterson S.W."/>
        </authorList>
    </citation>
    <scope>NUCLEOTIDE SEQUENCE [LARGE SCALE GENOMIC DNA]</scope>
    <source>
        <strain evidence="2 3">DSM 45154</strain>
    </source>
</reference>
<name>A0A1T4T4K4_9ACTN</name>
<gene>
    <name evidence="2" type="ORF">SAMN02745673_04494</name>
</gene>
<feature type="domain" description="Methyltransferase" evidence="1">
    <location>
        <begin position="75"/>
        <end position="167"/>
    </location>
</feature>
<dbReference type="EMBL" id="FUWS01000014">
    <property type="protein sequence ID" value="SKA35393.1"/>
    <property type="molecule type" value="Genomic_DNA"/>
</dbReference>
<dbReference type="InterPro" id="IPR029063">
    <property type="entry name" value="SAM-dependent_MTases_sf"/>
</dbReference>
<sequence length="278" mass="30406">MTTPAWTPEPPAAEPAEVRRRHAANRVAWNEAAQRYSEGLPEAIAELRAGRSSVHPVERAALGDLAPWCRRAIHLQCASGRDTLSLLLEGAQEVVGVDISEVQVANARATAAAIGAPARFHHCDVLDTPHSLDGTADLVYTGRGALCWIHDLAAWAHVVARLLRPGGVVSVFDDHPAGWLFDQDAAEPVASGVDYFGHAESNVGWPTTYIGELDVPPSTKHERLWPIGDVVQALIDAGLTITRLEERPDEYWTVFPAMPEELRRRIPMTFLLHARRPA</sequence>
<dbReference type="GO" id="GO:0008168">
    <property type="term" value="F:methyltransferase activity"/>
    <property type="evidence" value="ECO:0007669"/>
    <property type="project" value="UniProtKB-KW"/>
</dbReference>
<dbReference type="Pfam" id="PF13649">
    <property type="entry name" value="Methyltransf_25"/>
    <property type="match status" value="1"/>
</dbReference>
<organism evidence="2 3">
    <name type="scientific">Marinactinospora thermotolerans DSM 45154</name>
    <dbReference type="NCBI Taxonomy" id="1122192"/>
    <lineage>
        <taxon>Bacteria</taxon>
        <taxon>Bacillati</taxon>
        <taxon>Actinomycetota</taxon>
        <taxon>Actinomycetes</taxon>
        <taxon>Streptosporangiales</taxon>
        <taxon>Nocardiopsidaceae</taxon>
        <taxon>Marinactinospora</taxon>
    </lineage>
</organism>
<dbReference type="Gene3D" id="3.40.50.150">
    <property type="entry name" value="Vaccinia Virus protein VP39"/>
    <property type="match status" value="1"/>
</dbReference>
<dbReference type="OrthoDB" id="8385759at2"/>
<keyword evidence="3" id="KW-1185">Reference proteome</keyword>
<evidence type="ECO:0000313" key="2">
    <source>
        <dbReference type="EMBL" id="SKA35393.1"/>
    </source>
</evidence>
<keyword evidence="2" id="KW-0808">Transferase</keyword>
<dbReference type="AlphaFoldDB" id="A0A1T4T4K4"/>
<proteinExistence type="predicted"/>
<dbReference type="GO" id="GO:0032259">
    <property type="term" value="P:methylation"/>
    <property type="evidence" value="ECO:0007669"/>
    <property type="project" value="UniProtKB-KW"/>
</dbReference>
<evidence type="ECO:0000259" key="1">
    <source>
        <dbReference type="Pfam" id="PF13649"/>
    </source>
</evidence>
<evidence type="ECO:0000313" key="3">
    <source>
        <dbReference type="Proteomes" id="UP000190637"/>
    </source>
</evidence>
<dbReference type="SUPFAM" id="SSF53335">
    <property type="entry name" value="S-adenosyl-L-methionine-dependent methyltransferases"/>
    <property type="match status" value="1"/>
</dbReference>
<dbReference type="RefSeq" id="WP_078763719.1">
    <property type="nucleotide sequence ID" value="NZ_FUWS01000014.1"/>
</dbReference>
<keyword evidence="2" id="KW-0830">Ubiquinone</keyword>
<keyword evidence="2" id="KW-0489">Methyltransferase</keyword>
<protein>
    <submittedName>
        <fullName evidence="2">Methylase involved in ubiquinone/menaquinone biosynthesis</fullName>
    </submittedName>
</protein>
<dbReference type="CDD" id="cd02440">
    <property type="entry name" value="AdoMet_MTases"/>
    <property type="match status" value="1"/>
</dbReference>